<feature type="transmembrane region" description="Helical" evidence="6">
    <location>
        <begin position="157"/>
        <end position="177"/>
    </location>
</feature>
<dbReference type="Pfam" id="PF01222">
    <property type="entry name" value="ERG4_ERG24"/>
    <property type="match status" value="1"/>
</dbReference>
<dbReference type="GO" id="GO:0016126">
    <property type="term" value="P:sterol biosynthetic process"/>
    <property type="evidence" value="ECO:0007669"/>
    <property type="project" value="InterPro"/>
</dbReference>
<evidence type="ECO:0000313" key="7">
    <source>
        <dbReference type="EMBL" id="CAE8588077.1"/>
    </source>
</evidence>
<proteinExistence type="inferred from homology"/>
<evidence type="ECO:0000256" key="1">
    <source>
        <dbReference type="ARBA" id="ARBA00004141"/>
    </source>
</evidence>
<organism evidence="7 8">
    <name type="scientific">Polarella glacialis</name>
    <name type="common">Dinoflagellate</name>
    <dbReference type="NCBI Taxonomy" id="89957"/>
    <lineage>
        <taxon>Eukaryota</taxon>
        <taxon>Sar</taxon>
        <taxon>Alveolata</taxon>
        <taxon>Dinophyceae</taxon>
        <taxon>Suessiales</taxon>
        <taxon>Suessiaceae</taxon>
        <taxon>Polarella</taxon>
    </lineage>
</organism>
<feature type="transmembrane region" description="Helical" evidence="6">
    <location>
        <begin position="340"/>
        <end position="358"/>
    </location>
</feature>
<name>A0A813DJL0_POLGL</name>
<feature type="transmembrane region" description="Helical" evidence="6">
    <location>
        <begin position="73"/>
        <end position="93"/>
    </location>
</feature>
<keyword evidence="5 6" id="KW-0472">Membrane</keyword>
<keyword evidence="3 6" id="KW-0812">Transmembrane</keyword>
<dbReference type="GO" id="GO:0005789">
    <property type="term" value="C:endoplasmic reticulum membrane"/>
    <property type="evidence" value="ECO:0007669"/>
    <property type="project" value="TreeGrafter"/>
</dbReference>
<dbReference type="OMA" id="MQFLMIP"/>
<dbReference type="EMBL" id="CAJNNV010002928">
    <property type="protein sequence ID" value="CAE8588077.1"/>
    <property type="molecule type" value="Genomic_DNA"/>
</dbReference>
<feature type="transmembrane region" description="Helical" evidence="6">
    <location>
        <begin position="225"/>
        <end position="244"/>
    </location>
</feature>
<comment type="caution">
    <text evidence="7">The sequence shown here is derived from an EMBL/GenBank/DDBJ whole genome shotgun (WGS) entry which is preliminary data.</text>
</comment>
<evidence type="ECO:0000256" key="4">
    <source>
        <dbReference type="ARBA" id="ARBA00022989"/>
    </source>
</evidence>
<reference evidence="7" key="1">
    <citation type="submission" date="2021-02" db="EMBL/GenBank/DDBJ databases">
        <authorList>
            <person name="Dougan E. K."/>
            <person name="Rhodes N."/>
            <person name="Thang M."/>
            <person name="Chan C."/>
        </authorList>
    </citation>
    <scope>NUCLEOTIDE SEQUENCE</scope>
</reference>
<protein>
    <recommendedName>
        <fullName evidence="9">Delta(14)-sterol reductase</fullName>
    </recommendedName>
</protein>
<comment type="similarity">
    <text evidence="2">Belongs to the ERG4/ERG24 family.</text>
</comment>
<accession>A0A813DJL0</accession>
<comment type="subcellular location">
    <subcellularLocation>
        <location evidence="1">Membrane</location>
        <topology evidence="1">Multi-pass membrane protein</topology>
    </subcellularLocation>
</comment>
<feature type="transmembrane region" description="Helical" evidence="6">
    <location>
        <begin position="42"/>
        <end position="61"/>
    </location>
</feature>
<dbReference type="Proteomes" id="UP000654075">
    <property type="component" value="Unassembled WGS sequence"/>
</dbReference>
<sequence length="417" mass="45862">MGLEVAPVMAVALFYGVAGLLHAILPAYSVDGYACDWSGNSLRYRLNGPLVLVVTWLAWLALPLSGRSFAARHFWSCSLASSGLGLVASAWLLATGKRAPAVRCLTVDQTELRRKAATGEDVQHLITHSPPRTALQHFFFGVEFNPRVLGERVDLKMLLYVLGAVGLQWNVLSAAALQQETYGAVSSAMVLYAAMLSFFIGEYMLGEVVHLYTYDLFCEKLGFKLAWGCLAFYPFFYCIGIWPLVASSASPGQDLSPIACATIAMLFGSGWVLTRGANMQKFVFKRRALPQSQQQPADAKCAGPSAGLLEQQSRWMGLRMDVVPGTRLLCTGFWGAARHINYLGEIVQAVALALPGALMAPPFLYYMILPWLYPLYFVALFVPRQIDDDGQLLAKYGEAAFNDYVSRVPYRILPGVW</sequence>
<dbReference type="Gene3D" id="1.20.120.1630">
    <property type="match status" value="1"/>
</dbReference>
<dbReference type="AlphaFoldDB" id="A0A813DJL0"/>
<feature type="transmembrane region" description="Helical" evidence="6">
    <location>
        <begin position="6"/>
        <end position="30"/>
    </location>
</feature>
<evidence type="ECO:0000313" key="8">
    <source>
        <dbReference type="Proteomes" id="UP000654075"/>
    </source>
</evidence>
<evidence type="ECO:0000256" key="2">
    <source>
        <dbReference type="ARBA" id="ARBA00005402"/>
    </source>
</evidence>
<evidence type="ECO:0000256" key="3">
    <source>
        <dbReference type="ARBA" id="ARBA00022692"/>
    </source>
</evidence>
<dbReference type="GO" id="GO:0005637">
    <property type="term" value="C:nuclear inner membrane"/>
    <property type="evidence" value="ECO:0007669"/>
    <property type="project" value="TreeGrafter"/>
</dbReference>
<dbReference type="PANTHER" id="PTHR21257">
    <property type="entry name" value="DELTA(14)-STEROL REDUCTASE"/>
    <property type="match status" value="1"/>
</dbReference>
<dbReference type="GO" id="GO:0050613">
    <property type="term" value="F:Delta14-sterol reductase activity"/>
    <property type="evidence" value="ECO:0007669"/>
    <property type="project" value="TreeGrafter"/>
</dbReference>
<gene>
    <name evidence="7" type="ORF">PGLA1383_LOCUS6888</name>
</gene>
<dbReference type="PANTHER" id="PTHR21257:SF52">
    <property type="entry name" value="DELTA(14)-STEROL REDUCTASE TM7SF2"/>
    <property type="match status" value="1"/>
</dbReference>
<evidence type="ECO:0008006" key="9">
    <source>
        <dbReference type="Google" id="ProtNLM"/>
    </source>
</evidence>
<keyword evidence="4 6" id="KW-1133">Transmembrane helix</keyword>
<feature type="transmembrane region" description="Helical" evidence="6">
    <location>
        <begin position="189"/>
        <end position="213"/>
    </location>
</feature>
<evidence type="ECO:0000256" key="5">
    <source>
        <dbReference type="ARBA" id="ARBA00023136"/>
    </source>
</evidence>
<dbReference type="InterPro" id="IPR001171">
    <property type="entry name" value="ERG24_DHCR-like"/>
</dbReference>
<dbReference type="OrthoDB" id="5326588at2759"/>
<keyword evidence="8" id="KW-1185">Reference proteome</keyword>
<evidence type="ECO:0000256" key="6">
    <source>
        <dbReference type="SAM" id="Phobius"/>
    </source>
</evidence>
<feature type="transmembrane region" description="Helical" evidence="6">
    <location>
        <begin position="256"/>
        <end position="277"/>
    </location>
</feature>